<reference evidence="2 3" key="1">
    <citation type="submission" date="2017-11" db="EMBL/GenBank/DDBJ databases">
        <title>Sequencing the genomes of 1000 actinobacteria strains.</title>
        <authorList>
            <person name="Klenk H.-P."/>
        </authorList>
    </citation>
    <scope>NUCLEOTIDE SEQUENCE [LARGE SCALE GENOMIC DNA]</scope>
    <source>
        <strain evidence="2 3">DSM 12798</strain>
    </source>
</reference>
<evidence type="ECO:0000256" key="1">
    <source>
        <dbReference type="SAM" id="Phobius"/>
    </source>
</evidence>
<evidence type="ECO:0008006" key="4">
    <source>
        <dbReference type="Google" id="ProtNLM"/>
    </source>
</evidence>
<feature type="transmembrane region" description="Helical" evidence="1">
    <location>
        <begin position="48"/>
        <end position="75"/>
    </location>
</feature>
<dbReference type="RefSeq" id="WP_100339291.1">
    <property type="nucleotide sequence ID" value="NZ_PGEY01000001.1"/>
</dbReference>
<dbReference type="EMBL" id="PGEY01000001">
    <property type="protein sequence ID" value="PJJ45582.1"/>
    <property type="molecule type" value="Genomic_DNA"/>
</dbReference>
<feature type="transmembrane region" description="Helical" evidence="1">
    <location>
        <begin position="87"/>
        <end position="111"/>
    </location>
</feature>
<sequence length="155" mass="16012">MKMRSKGQQMIAASCLAVMAYLALYLFLRPELPEQLVRHAGADGAGYSPTWLVVLVIGAAATLSIAIGIIAYRDFTSLGHWNPGPKSIVVCFVAAGFGILGLGAAMLFTVLGQDAAQLGSLPVGMGLIGLLGVFALSAGLLARALPRAVQESLDA</sequence>
<feature type="transmembrane region" description="Helical" evidence="1">
    <location>
        <begin position="12"/>
        <end position="28"/>
    </location>
</feature>
<keyword evidence="3" id="KW-1185">Reference proteome</keyword>
<protein>
    <recommendedName>
        <fullName evidence="4">DUF1648 domain-containing protein</fullName>
    </recommendedName>
</protein>
<feature type="transmembrane region" description="Helical" evidence="1">
    <location>
        <begin position="123"/>
        <end position="142"/>
    </location>
</feature>
<keyword evidence="1" id="KW-0472">Membrane</keyword>
<proteinExistence type="predicted"/>
<dbReference type="Proteomes" id="UP000229263">
    <property type="component" value="Unassembled WGS sequence"/>
</dbReference>
<keyword evidence="1" id="KW-0812">Transmembrane</keyword>
<evidence type="ECO:0000313" key="2">
    <source>
        <dbReference type="EMBL" id="PJJ45582.1"/>
    </source>
</evidence>
<comment type="caution">
    <text evidence="2">The sequence shown here is derived from an EMBL/GenBank/DDBJ whole genome shotgun (WGS) entry which is preliminary data.</text>
</comment>
<name>A0ABX4N701_9MICC</name>
<keyword evidence="1" id="KW-1133">Transmembrane helix</keyword>
<gene>
    <name evidence="2" type="ORF">ATK23_2868</name>
</gene>
<accession>A0ABX4N701</accession>
<organism evidence="2 3">
    <name type="scientific">Glutamicibacter mysorens</name>
    <dbReference type="NCBI Taxonomy" id="257984"/>
    <lineage>
        <taxon>Bacteria</taxon>
        <taxon>Bacillati</taxon>
        <taxon>Actinomycetota</taxon>
        <taxon>Actinomycetes</taxon>
        <taxon>Micrococcales</taxon>
        <taxon>Micrococcaceae</taxon>
        <taxon>Glutamicibacter</taxon>
    </lineage>
</organism>
<evidence type="ECO:0000313" key="3">
    <source>
        <dbReference type="Proteomes" id="UP000229263"/>
    </source>
</evidence>